<dbReference type="Proteomes" id="UP001168528">
    <property type="component" value="Unassembled WGS sequence"/>
</dbReference>
<name>A0ABT8QY24_9BACT</name>
<proteinExistence type="predicted"/>
<evidence type="ECO:0000259" key="1">
    <source>
        <dbReference type="PROSITE" id="PS50042"/>
    </source>
</evidence>
<dbReference type="RefSeq" id="WP_302035537.1">
    <property type="nucleotide sequence ID" value="NZ_JAUKPO010000001.1"/>
</dbReference>
<protein>
    <submittedName>
        <fullName evidence="2">Crp/Fnr family transcriptional regulator</fullName>
    </submittedName>
</protein>
<comment type="caution">
    <text evidence="2">The sequence shown here is derived from an EMBL/GenBank/DDBJ whole genome shotgun (WGS) entry which is preliminary data.</text>
</comment>
<dbReference type="CDD" id="cd00038">
    <property type="entry name" value="CAP_ED"/>
    <property type="match status" value="1"/>
</dbReference>
<dbReference type="InterPro" id="IPR018490">
    <property type="entry name" value="cNMP-bd_dom_sf"/>
</dbReference>
<sequence length="194" mass="22639">MLIQLKQFICGLVQPTEEEWEALACKLRPVTLKKKEHFLREGEVCTKYGFIMKGCVRLYFLVDGEEICKDLLFEKTFTGSLASFTLQKPAQFNVAAIEETSLLVIYRSDLLELFEKYTCWQKFGRLMAEGLAIRKEMREISFLKDSPEERYRKLLAEQPMVLQRVPLHYVASYLGMKPETLSRIRNRISRPAIS</sequence>
<dbReference type="InterPro" id="IPR014710">
    <property type="entry name" value="RmlC-like_jellyroll"/>
</dbReference>
<reference evidence="2" key="1">
    <citation type="submission" date="2023-07" db="EMBL/GenBank/DDBJ databases">
        <title>The genome sequence of Rhodocytophaga aerolata KACC 12507.</title>
        <authorList>
            <person name="Zhang X."/>
        </authorList>
    </citation>
    <scope>NUCLEOTIDE SEQUENCE</scope>
    <source>
        <strain evidence="2">KACC 12507</strain>
    </source>
</reference>
<dbReference type="SUPFAM" id="SSF51206">
    <property type="entry name" value="cAMP-binding domain-like"/>
    <property type="match status" value="1"/>
</dbReference>
<keyword evidence="3" id="KW-1185">Reference proteome</keyword>
<accession>A0ABT8QY24</accession>
<organism evidence="2 3">
    <name type="scientific">Rhodocytophaga aerolata</name>
    <dbReference type="NCBI Taxonomy" id="455078"/>
    <lineage>
        <taxon>Bacteria</taxon>
        <taxon>Pseudomonadati</taxon>
        <taxon>Bacteroidota</taxon>
        <taxon>Cytophagia</taxon>
        <taxon>Cytophagales</taxon>
        <taxon>Rhodocytophagaceae</taxon>
        <taxon>Rhodocytophaga</taxon>
    </lineage>
</organism>
<dbReference type="PROSITE" id="PS50042">
    <property type="entry name" value="CNMP_BINDING_3"/>
    <property type="match status" value="1"/>
</dbReference>
<dbReference type="Pfam" id="PF00027">
    <property type="entry name" value="cNMP_binding"/>
    <property type="match status" value="1"/>
</dbReference>
<evidence type="ECO:0000313" key="2">
    <source>
        <dbReference type="EMBL" id="MDO1444734.1"/>
    </source>
</evidence>
<evidence type="ECO:0000313" key="3">
    <source>
        <dbReference type="Proteomes" id="UP001168528"/>
    </source>
</evidence>
<feature type="domain" description="Cyclic nucleotide-binding" evidence="1">
    <location>
        <begin position="17"/>
        <end position="114"/>
    </location>
</feature>
<dbReference type="Gene3D" id="2.60.120.10">
    <property type="entry name" value="Jelly Rolls"/>
    <property type="match status" value="1"/>
</dbReference>
<dbReference type="EMBL" id="JAUKPO010000001">
    <property type="protein sequence ID" value="MDO1444734.1"/>
    <property type="molecule type" value="Genomic_DNA"/>
</dbReference>
<gene>
    <name evidence="2" type="ORF">Q0590_00655</name>
</gene>
<dbReference type="InterPro" id="IPR000595">
    <property type="entry name" value="cNMP-bd_dom"/>
</dbReference>